<dbReference type="PANTHER" id="PTHR13017:SF0">
    <property type="entry name" value="METHENYLTETRAHYDROFOLATE SYNTHASE DOMAIN-CONTAINING PROTEIN"/>
    <property type="match status" value="1"/>
</dbReference>
<evidence type="ECO:0000313" key="1">
    <source>
        <dbReference type="EMBL" id="MEX0406374.1"/>
    </source>
</evidence>
<dbReference type="InterPro" id="IPR024185">
    <property type="entry name" value="FTHF_cligase-like_sf"/>
</dbReference>
<organism evidence="1 2">
    <name type="scientific">Aquibium pacificus</name>
    <dbReference type="NCBI Taxonomy" id="3153579"/>
    <lineage>
        <taxon>Bacteria</taxon>
        <taxon>Pseudomonadati</taxon>
        <taxon>Pseudomonadota</taxon>
        <taxon>Alphaproteobacteria</taxon>
        <taxon>Hyphomicrobiales</taxon>
        <taxon>Phyllobacteriaceae</taxon>
        <taxon>Aquibium</taxon>
    </lineage>
</organism>
<reference evidence="1 2" key="1">
    <citation type="submission" date="2024-05" db="EMBL/GenBank/DDBJ databases">
        <authorList>
            <person name="Jiang F."/>
        </authorList>
    </citation>
    <scope>NUCLEOTIDE SEQUENCE [LARGE SCALE GENOMIC DNA]</scope>
    <source>
        <strain evidence="1 2">LZ166</strain>
    </source>
</reference>
<dbReference type="Gene3D" id="3.40.50.10420">
    <property type="entry name" value="NagB/RpiA/CoA transferase-like"/>
    <property type="match status" value="1"/>
</dbReference>
<proteinExistence type="predicted"/>
<gene>
    <name evidence="1" type="ORF">ABGN05_11915</name>
</gene>
<dbReference type="InterPro" id="IPR037171">
    <property type="entry name" value="NagB/RpiA_transferase-like"/>
</dbReference>
<dbReference type="PANTHER" id="PTHR13017">
    <property type="entry name" value="5-FORMYLTETRAHYDROFOLATE CYCLO-LIGASE-RELATED"/>
    <property type="match status" value="1"/>
</dbReference>
<protein>
    <submittedName>
        <fullName evidence="1">5-formyltetrahydrofolate cyclo-ligase</fullName>
    </submittedName>
</protein>
<dbReference type="Pfam" id="PF01812">
    <property type="entry name" value="5-FTHF_cyc-lig"/>
    <property type="match status" value="1"/>
</dbReference>
<dbReference type="RefSeq" id="WP_367954225.1">
    <property type="nucleotide sequence ID" value="NZ_JBDPGJ010000002.1"/>
</dbReference>
<dbReference type="EMBL" id="JBDPGJ010000002">
    <property type="protein sequence ID" value="MEX0406374.1"/>
    <property type="molecule type" value="Genomic_DNA"/>
</dbReference>
<dbReference type="InterPro" id="IPR002698">
    <property type="entry name" value="FTHF_cligase"/>
</dbReference>
<dbReference type="Proteomes" id="UP001556692">
    <property type="component" value="Unassembled WGS sequence"/>
</dbReference>
<sequence length="257" mass="28662">MPEKGRWAGRNPGKDAVRHDIWRRLEDEGVAIGPAWSMIPNFVGADVAAWRLAQTQAWQDAKTVKTNPDHPQIPIRIRALYEGKTVYTPVPYLTREFPYLRLDPKTLAADGISYELAATAQGFMEHGERIEFEDIEPLDFCVVGSVAVGRAGGRTGKGAGFADLETGIFRELGIVTADTPMATTVHSVQIVPDERVVIEAHDTPLDFVATELELIETRNAMPRPQGVSWDKVRQDQFETIPFLSRLRDRMLARRAGV</sequence>
<keyword evidence="2" id="KW-1185">Reference proteome</keyword>
<evidence type="ECO:0000313" key="2">
    <source>
        <dbReference type="Proteomes" id="UP001556692"/>
    </source>
</evidence>
<dbReference type="SUPFAM" id="SSF100950">
    <property type="entry name" value="NagB/RpiA/CoA transferase-like"/>
    <property type="match status" value="1"/>
</dbReference>
<comment type="caution">
    <text evidence="1">The sequence shown here is derived from an EMBL/GenBank/DDBJ whole genome shotgun (WGS) entry which is preliminary data.</text>
</comment>
<name>A0ABV3SK40_9HYPH</name>
<accession>A0ABV3SK40</accession>